<evidence type="ECO:0000256" key="1">
    <source>
        <dbReference type="ARBA" id="ARBA00022612"/>
    </source>
</evidence>
<feature type="domain" description="Terminase large subunit gp17-like C-terminal" evidence="2">
    <location>
        <begin position="257"/>
        <end position="413"/>
    </location>
</feature>
<dbReference type="InterPro" id="IPR027417">
    <property type="entry name" value="P-loop_NTPase"/>
</dbReference>
<protein>
    <submittedName>
        <fullName evidence="3">Terminase family protein</fullName>
    </submittedName>
</protein>
<organism evidence="3 4">
    <name type="scientific">Futiania mangrovi</name>
    <dbReference type="NCBI Taxonomy" id="2959716"/>
    <lineage>
        <taxon>Bacteria</taxon>
        <taxon>Pseudomonadati</taxon>
        <taxon>Pseudomonadota</taxon>
        <taxon>Alphaproteobacteria</taxon>
        <taxon>Futianiales</taxon>
        <taxon>Futianiaceae</taxon>
        <taxon>Futiania</taxon>
    </lineage>
</organism>
<evidence type="ECO:0000259" key="2">
    <source>
        <dbReference type="Pfam" id="PF17289"/>
    </source>
</evidence>
<accession>A0A9J6PD43</accession>
<proteinExistence type="predicted"/>
<comment type="caution">
    <text evidence="3">The sequence shown here is derived from an EMBL/GenBank/DDBJ whole genome shotgun (WGS) entry which is preliminary data.</text>
</comment>
<dbReference type="AlphaFoldDB" id="A0A9J6PD43"/>
<dbReference type="Gene3D" id="3.30.420.240">
    <property type="match status" value="1"/>
</dbReference>
<dbReference type="Proteomes" id="UP001055804">
    <property type="component" value="Unassembled WGS sequence"/>
</dbReference>
<dbReference type="Gene3D" id="3.40.50.300">
    <property type="entry name" value="P-loop containing nucleotide triphosphate hydrolases"/>
    <property type="match status" value="1"/>
</dbReference>
<evidence type="ECO:0000313" key="4">
    <source>
        <dbReference type="Proteomes" id="UP001055804"/>
    </source>
</evidence>
<dbReference type="InterPro" id="IPR035421">
    <property type="entry name" value="Terminase_6C"/>
</dbReference>
<keyword evidence="1" id="KW-1188">Viral release from host cell</keyword>
<dbReference type="EMBL" id="JAMZFT010000003">
    <property type="protein sequence ID" value="MCP1337293.1"/>
    <property type="molecule type" value="Genomic_DNA"/>
</dbReference>
<keyword evidence="4" id="KW-1185">Reference proteome</keyword>
<evidence type="ECO:0000313" key="3">
    <source>
        <dbReference type="EMBL" id="MCP1337293.1"/>
    </source>
</evidence>
<gene>
    <name evidence="3" type="ORF">NJQ99_12800</name>
</gene>
<name>A0A9J6PD43_9PROT</name>
<dbReference type="Pfam" id="PF03237">
    <property type="entry name" value="Terminase_6N"/>
    <property type="match status" value="1"/>
</dbReference>
<reference evidence="3" key="1">
    <citation type="submission" date="2022-06" db="EMBL/GenBank/DDBJ databases">
        <title>Isolation and Genomics of Futiania mangrovii gen. nov., sp. nov., a Rare and Metabolically-versatile member in the Class Alphaproteobacteria.</title>
        <authorList>
            <person name="Liu L."/>
            <person name="Huang W.-C."/>
            <person name="Pan J."/>
            <person name="Li J."/>
            <person name="Huang Y."/>
            <person name="Du H."/>
            <person name="Liu Y."/>
            <person name="Li M."/>
        </authorList>
    </citation>
    <scope>NUCLEOTIDE SEQUENCE</scope>
    <source>
        <strain evidence="3">FT118</strain>
    </source>
</reference>
<sequence length="429" mass="47300">MRFALASLSASERRALEHVWPLWARADQLPPQGDWTTWVLLGGRGAGKTRAGAEWVQTAVRAGAARRVALVGETIHDAVDVMVDGPSGLLSIAPADFRPRLQRGERRLTWPNGAQAFLFSAKDPEGLRGPQFDLAWADELAKWARARDAWDMLQFGLRLGARPRQVVTTTPRPLKLLREILDDPGTVATSAPTYANRANLAPAFFDAVIRRYEGTRLGRQELDGRLLEDHPGALWSRAILDETRLPRPPQLDRVVVAVDPPVSSHEGSDECGLVVAGLARGEGEGLETGWHGFVLADRSARGLSPRQWAERAVAAYHEFRADRLIAEVNQGGDMVRAIVSQVDSRVAYRPVYARRGKITRAEPVAALYEQGRVHHVGCFEALEDQMCAFTLDALHGLGTRSPDRVDALVWALTELMLSAPQAEPRVRRV</sequence>
<dbReference type="Pfam" id="PF17289">
    <property type="entry name" value="Terminase_6C"/>
    <property type="match status" value="1"/>
</dbReference>